<dbReference type="GO" id="GO:0017116">
    <property type="term" value="F:single-stranded DNA helicase activity"/>
    <property type="evidence" value="ECO:0007669"/>
    <property type="project" value="TreeGrafter"/>
</dbReference>
<comment type="catalytic activity">
    <reaction evidence="11">
        <text>ATP + H2O = ADP + phosphate + H(+)</text>
        <dbReference type="Rhea" id="RHEA:13065"/>
        <dbReference type="ChEBI" id="CHEBI:15377"/>
        <dbReference type="ChEBI" id="CHEBI:15378"/>
        <dbReference type="ChEBI" id="CHEBI:30616"/>
        <dbReference type="ChEBI" id="CHEBI:43474"/>
        <dbReference type="ChEBI" id="CHEBI:456216"/>
        <dbReference type="EC" id="3.6.4.12"/>
    </reaction>
</comment>
<dbReference type="GO" id="GO:0097373">
    <property type="term" value="C:MCM core complex"/>
    <property type="evidence" value="ECO:0007669"/>
    <property type="project" value="UniProtKB-ARBA"/>
</dbReference>
<dbReference type="Gene3D" id="2.40.50.140">
    <property type="entry name" value="Nucleic acid-binding proteins"/>
    <property type="match status" value="1"/>
</dbReference>
<dbReference type="InterPro" id="IPR008047">
    <property type="entry name" value="MCM_4"/>
</dbReference>
<dbReference type="PRINTS" id="PR01657">
    <property type="entry name" value="MCMFAMILY"/>
</dbReference>
<evidence type="ECO:0000256" key="6">
    <source>
        <dbReference type="ARBA" id="ARBA00022806"/>
    </source>
</evidence>
<keyword evidence="6 11" id="KW-0347">Helicase</keyword>
<comment type="subunit">
    <text evidence="11">Component of the MCM2-7 complex.</text>
</comment>
<evidence type="ECO:0000256" key="3">
    <source>
        <dbReference type="ARBA" id="ARBA00022705"/>
    </source>
</evidence>
<dbReference type="Pfam" id="PF17207">
    <property type="entry name" value="MCM_OB"/>
    <property type="match status" value="1"/>
</dbReference>
<dbReference type="SUPFAM" id="SSF52540">
    <property type="entry name" value="P-loop containing nucleoside triphosphate hydrolases"/>
    <property type="match status" value="1"/>
</dbReference>
<dbReference type="GO" id="GO:0000727">
    <property type="term" value="P:double-strand break repair via break-induced replication"/>
    <property type="evidence" value="ECO:0007669"/>
    <property type="project" value="TreeGrafter"/>
</dbReference>
<dbReference type="PROSITE" id="PS50051">
    <property type="entry name" value="MCM_2"/>
    <property type="match status" value="1"/>
</dbReference>
<keyword evidence="3 11" id="KW-0235">DNA replication</keyword>
<accession>A0A086J342</accession>
<comment type="function">
    <text evidence="11">Acts as component of the MCM2-7 complex (MCM complex) which is the replicative helicase essential for 'once per cell cycle' DNA replication initiation and elongation in eukaryotic cells. The active ATPase sites in the MCM2-7 ring are formed through the interaction surfaces of two neighboring subunits such that a critical structure of a conserved arginine finger motif is provided in trans relative to the ATP-binding site of the Walker A box of the adjacent subunit. The six ATPase active sites, however, are likely to contribute differentially to the complex helicase activity.</text>
</comment>
<evidence type="ECO:0000256" key="10">
    <source>
        <dbReference type="RuleBase" id="RU004070"/>
    </source>
</evidence>
<dbReference type="InterPro" id="IPR018525">
    <property type="entry name" value="MCM_CS"/>
</dbReference>
<proteinExistence type="inferred from homology"/>
<dbReference type="Gene3D" id="3.40.50.300">
    <property type="entry name" value="P-loop containing nucleotide triphosphate hydrolases"/>
    <property type="match status" value="1"/>
</dbReference>
<dbReference type="SUPFAM" id="SSF50249">
    <property type="entry name" value="Nucleic acid-binding proteins"/>
    <property type="match status" value="1"/>
</dbReference>
<evidence type="ECO:0000256" key="11">
    <source>
        <dbReference type="RuleBase" id="RU368062"/>
    </source>
</evidence>
<dbReference type="FunFam" id="2.20.28.10:FF:000003">
    <property type="entry name" value="DNA helicase"/>
    <property type="match status" value="1"/>
</dbReference>
<dbReference type="InterPro" id="IPR003593">
    <property type="entry name" value="AAA+_ATPase"/>
</dbReference>
<dbReference type="GO" id="GO:0003697">
    <property type="term" value="F:single-stranded DNA binding"/>
    <property type="evidence" value="ECO:0007669"/>
    <property type="project" value="TreeGrafter"/>
</dbReference>
<comment type="caution">
    <text evidence="14">The sequence shown here is derived from an EMBL/GenBank/DDBJ whole genome shotgun (WGS) entry which is preliminary data.</text>
</comment>
<dbReference type="InterPro" id="IPR027417">
    <property type="entry name" value="P-loop_NTPase"/>
</dbReference>
<dbReference type="InterPro" id="IPR031327">
    <property type="entry name" value="MCM"/>
</dbReference>
<dbReference type="GO" id="GO:0005656">
    <property type="term" value="C:nuclear pre-replicative complex"/>
    <property type="evidence" value="ECO:0007669"/>
    <property type="project" value="UniProtKB-ARBA"/>
</dbReference>
<dbReference type="GO" id="GO:0042555">
    <property type="term" value="C:MCM complex"/>
    <property type="evidence" value="ECO:0007669"/>
    <property type="project" value="UniProtKB-UniRule"/>
</dbReference>
<keyword evidence="4 10" id="KW-0547">Nucleotide-binding</keyword>
<dbReference type="HOGENOM" id="CLU_000995_7_2_1"/>
<dbReference type="Pfam" id="PF17855">
    <property type="entry name" value="MCM_lid"/>
    <property type="match status" value="1"/>
</dbReference>
<dbReference type="InterPro" id="IPR001208">
    <property type="entry name" value="MCM_dom"/>
</dbReference>
<dbReference type="GeneID" id="77675684"/>
<reference evidence="14 15" key="1">
    <citation type="journal article" date="2014" name="Genome Announc.">
        <title>Genome Sequence of the Microsporidian Species Nematocida sp1 Strain ERTm6 (ATCC PRA-372).</title>
        <authorList>
            <person name="Bakowski M.A."/>
            <person name="Priest M."/>
            <person name="Young S."/>
            <person name="Cuomo C.A."/>
            <person name="Troemel E.R."/>
        </authorList>
    </citation>
    <scope>NUCLEOTIDE SEQUENCE [LARGE SCALE GENOMIC DNA]</scope>
    <source>
        <strain evidence="14 15">ERTm6</strain>
    </source>
</reference>
<dbReference type="GO" id="GO:0043596">
    <property type="term" value="C:nuclear replication fork"/>
    <property type="evidence" value="ECO:0007669"/>
    <property type="project" value="UniProtKB-ARBA"/>
</dbReference>
<dbReference type="EMBL" id="AKIJ01000002">
    <property type="protein sequence ID" value="KFG26560.1"/>
    <property type="molecule type" value="Genomic_DNA"/>
</dbReference>
<dbReference type="GO" id="GO:0006279">
    <property type="term" value="P:premeiotic DNA replication"/>
    <property type="evidence" value="ECO:0007669"/>
    <property type="project" value="UniProtKB-ARBA"/>
</dbReference>
<dbReference type="Gene3D" id="3.30.1640.10">
    <property type="entry name" value="mini-chromosome maintenance (MCM) complex, chain A, domain 1"/>
    <property type="match status" value="1"/>
</dbReference>
<evidence type="ECO:0000256" key="1">
    <source>
        <dbReference type="ARBA" id="ARBA00004123"/>
    </source>
</evidence>
<evidence type="ECO:0000256" key="7">
    <source>
        <dbReference type="ARBA" id="ARBA00022840"/>
    </source>
</evidence>
<dbReference type="GO" id="GO:1902975">
    <property type="term" value="P:mitotic DNA replication initiation"/>
    <property type="evidence" value="ECO:0007669"/>
    <property type="project" value="TreeGrafter"/>
</dbReference>
<dbReference type="GO" id="GO:0006271">
    <property type="term" value="P:DNA strand elongation involved in DNA replication"/>
    <property type="evidence" value="ECO:0007669"/>
    <property type="project" value="TreeGrafter"/>
</dbReference>
<feature type="compositionally biased region" description="Polar residues" evidence="12">
    <location>
        <begin position="9"/>
        <end position="21"/>
    </location>
</feature>
<dbReference type="EC" id="3.6.4.12" evidence="11"/>
<dbReference type="GO" id="GO:0016887">
    <property type="term" value="F:ATP hydrolysis activity"/>
    <property type="evidence" value="ECO:0007669"/>
    <property type="project" value="RHEA"/>
</dbReference>
<organism evidence="14 15">
    <name type="scientific">Nematocida ausubeli (strain ATCC PRA-371 / ERTm2)</name>
    <name type="common">Nematode killer fungus</name>
    <dbReference type="NCBI Taxonomy" id="1913371"/>
    <lineage>
        <taxon>Eukaryota</taxon>
        <taxon>Fungi</taxon>
        <taxon>Fungi incertae sedis</taxon>
        <taxon>Microsporidia</taxon>
        <taxon>Nematocida</taxon>
    </lineage>
</organism>
<dbReference type="SMART" id="SM00382">
    <property type="entry name" value="AAA"/>
    <property type="match status" value="1"/>
</dbReference>
<dbReference type="GO" id="GO:0031261">
    <property type="term" value="C:DNA replication preinitiation complex"/>
    <property type="evidence" value="ECO:0007669"/>
    <property type="project" value="UniProtKB-ARBA"/>
</dbReference>
<dbReference type="Proteomes" id="UP000054524">
    <property type="component" value="Unassembled WGS sequence"/>
</dbReference>
<evidence type="ECO:0000256" key="4">
    <source>
        <dbReference type="ARBA" id="ARBA00022741"/>
    </source>
</evidence>
<dbReference type="PANTHER" id="PTHR11630:SF66">
    <property type="entry name" value="DNA REPLICATION LICENSING FACTOR MCM4"/>
    <property type="match status" value="1"/>
</dbReference>
<dbReference type="Pfam" id="PF14551">
    <property type="entry name" value="MCM_N"/>
    <property type="match status" value="1"/>
</dbReference>
<dbReference type="InterPro" id="IPR033762">
    <property type="entry name" value="MCM_OB"/>
</dbReference>
<dbReference type="InterPro" id="IPR041562">
    <property type="entry name" value="MCM_lid"/>
</dbReference>
<evidence type="ECO:0000256" key="5">
    <source>
        <dbReference type="ARBA" id="ARBA00022801"/>
    </source>
</evidence>
<keyword evidence="15" id="KW-1185">Reference proteome</keyword>
<dbReference type="GO" id="GO:0005524">
    <property type="term" value="F:ATP binding"/>
    <property type="evidence" value="ECO:0007669"/>
    <property type="project" value="UniProtKB-UniRule"/>
</dbReference>
<evidence type="ECO:0000256" key="8">
    <source>
        <dbReference type="ARBA" id="ARBA00023125"/>
    </source>
</evidence>
<keyword evidence="7 10" id="KW-0067">ATP-binding</keyword>
<dbReference type="AlphaFoldDB" id="A0A086J342"/>
<dbReference type="SMART" id="SM00350">
    <property type="entry name" value="MCM"/>
    <property type="match status" value="1"/>
</dbReference>
<dbReference type="FunFam" id="3.40.50.300:FF:000826">
    <property type="entry name" value="Replicative DNA helicase Mcm"/>
    <property type="match status" value="1"/>
</dbReference>
<protein>
    <recommendedName>
        <fullName evidence="11">DNA replication licensing factor MCM4</fullName>
        <ecNumber evidence="11">3.6.4.12</ecNumber>
    </recommendedName>
</protein>
<feature type="region of interest" description="Disordered" evidence="12">
    <location>
        <begin position="1"/>
        <end position="21"/>
    </location>
</feature>
<dbReference type="PROSITE" id="PS00847">
    <property type="entry name" value="MCM_1"/>
    <property type="match status" value="1"/>
</dbReference>
<sequence length="736" mass="81818">MERDDQDHSQNSAAFSFDNGSQLSFGTSQPFHLTQYNSENIPEIIEDMKSTYTQENVRVVWGTTINIQETIDLFKEFIRTFTTQDGVPVYLHRIEEMHELEDYVITLNCAHLKGTAYDRILTEILAYPVEIFPLLEIAISDLYLEKYPSTPPMIKVLVKNVGNHKNIRDLLPTDVDTTVEITGMVTKTSGIIPDITTAAYVCNKCREVLTTEVVRGVIAEPVDCPCGQKFSMEMDSSLSLFQDKQVIKVQELPESVSDGLVPCTITVLASHVLTDGLVPGDKVRIAGIFRAVPLKLNYIHRTIKSSFKTYIEMASYTKISEEKIRQDTFGVLEEIEALRNSENVYEKLALSIAPGIYGMLDVKKALLLQMFGGVTKSLNGARFRGDINVLLAGDPGVAKSQLLLAVHRLIDRGVYTSGKGSSAVGLTANVSRDMDSGQHILESGALVISDGGVCCIDEFDKMGESTRSVLHEAMEQQTVSIAKAGIITTLNARCSILAACNPINSSYDPKKNIIENLDIPPTLLSRFDVVCLLLDKVNEKRDREISTHIIKLYAGTEKPVSPPVKESTLKQYIKEGRNIVPRITEPAAEKISKEYQELRLLGNGKSVTATTRQLESIIRLSEAHARMRLSHTVEEQDVSEAIRIIKDSLHIYAVDPVTGRIDMELLHTGKTTASLKLEENMKELILRRIGKGSTVPKLMEMINSTARVQEKVLMEILEELQEDGKIMIDGLCITLN</sequence>
<evidence type="ECO:0000313" key="15">
    <source>
        <dbReference type="Proteomes" id="UP000054524"/>
    </source>
</evidence>
<evidence type="ECO:0000313" key="14">
    <source>
        <dbReference type="EMBL" id="KFG26560.1"/>
    </source>
</evidence>
<dbReference type="InterPro" id="IPR027925">
    <property type="entry name" value="MCM_N"/>
</dbReference>
<gene>
    <name evidence="14" type="ORF">NESG_00711</name>
</gene>
<comment type="similarity">
    <text evidence="2 10">Belongs to the MCM family.</text>
</comment>
<evidence type="ECO:0000256" key="9">
    <source>
        <dbReference type="ARBA" id="ARBA00023242"/>
    </source>
</evidence>
<keyword evidence="5 11" id="KW-0378">Hydrolase</keyword>
<keyword evidence="8 10" id="KW-0238">DNA-binding</keyword>
<name>A0A086J342_NEMA1</name>
<dbReference type="InterPro" id="IPR012340">
    <property type="entry name" value="NA-bd_OB-fold"/>
</dbReference>
<dbReference type="Pfam" id="PF00493">
    <property type="entry name" value="MCM"/>
    <property type="match status" value="1"/>
</dbReference>
<feature type="domain" description="MCM C-terminal AAA(+) ATPase" evidence="13">
    <location>
        <begin position="344"/>
        <end position="549"/>
    </location>
</feature>
<comment type="subcellular location">
    <subcellularLocation>
        <location evidence="1">Nucleus</location>
    </subcellularLocation>
</comment>
<keyword evidence="9 11" id="KW-0539">Nucleus</keyword>
<dbReference type="PANTHER" id="PTHR11630">
    <property type="entry name" value="DNA REPLICATION LICENSING FACTOR MCM FAMILY MEMBER"/>
    <property type="match status" value="1"/>
</dbReference>
<evidence type="ECO:0000256" key="2">
    <source>
        <dbReference type="ARBA" id="ARBA00008010"/>
    </source>
</evidence>
<dbReference type="Gene3D" id="2.20.28.10">
    <property type="match status" value="1"/>
</dbReference>
<dbReference type="PRINTS" id="PR01660">
    <property type="entry name" value="MCMPROTEIN4"/>
</dbReference>
<evidence type="ECO:0000256" key="12">
    <source>
        <dbReference type="SAM" id="MobiDB-lite"/>
    </source>
</evidence>
<evidence type="ECO:0000259" key="13">
    <source>
        <dbReference type="PROSITE" id="PS50051"/>
    </source>
</evidence>
<dbReference type="RefSeq" id="XP_052905115.1">
    <property type="nucleotide sequence ID" value="XM_053048355.1"/>
</dbReference>